<accession>A0ABS0B6U4</accession>
<dbReference type="Pfam" id="PF07859">
    <property type="entry name" value="Abhydrolase_3"/>
    <property type="match status" value="1"/>
</dbReference>
<evidence type="ECO:0000256" key="2">
    <source>
        <dbReference type="ARBA" id="ARBA00022801"/>
    </source>
</evidence>
<dbReference type="InterPro" id="IPR029058">
    <property type="entry name" value="AB_hydrolase_fold"/>
</dbReference>
<dbReference type="GO" id="GO:0016787">
    <property type="term" value="F:hydrolase activity"/>
    <property type="evidence" value="ECO:0007669"/>
    <property type="project" value="UniProtKB-KW"/>
</dbReference>
<keyword evidence="5" id="KW-1185">Reference proteome</keyword>
<comment type="similarity">
    <text evidence="1">Belongs to the 'GDXG' lipolytic enzyme family.</text>
</comment>
<comment type="caution">
    <text evidence="4">The sequence shown here is derived from an EMBL/GenBank/DDBJ whole genome shotgun (WGS) entry which is preliminary data.</text>
</comment>
<dbReference type="PROSITE" id="PS01173">
    <property type="entry name" value="LIPASE_GDXG_HIS"/>
    <property type="match status" value="1"/>
</dbReference>
<dbReference type="SUPFAM" id="SSF53474">
    <property type="entry name" value="alpha/beta-Hydrolases"/>
    <property type="match status" value="1"/>
</dbReference>
<reference evidence="4 5" key="1">
    <citation type="submission" date="2020-11" db="EMBL/GenBank/DDBJ databases">
        <title>Draft Genome Sequence and Secondary Metabolite Biosynthetic Potential of the Lysobacter niastensis Type strain DSM 18481.</title>
        <authorList>
            <person name="Turrini P."/>
            <person name="Artuso I."/>
            <person name="Tescari M."/>
            <person name="Lugli G.A."/>
            <person name="Frangipani E."/>
            <person name="Ventura M."/>
            <person name="Visca P."/>
        </authorList>
    </citation>
    <scope>NUCLEOTIDE SEQUENCE [LARGE SCALE GENOMIC DNA]</scope>
    <source>
        <strain evidence="4 5">DSM 18481</strain>
    </source>
</reference>
<evidence type="ECO:0000313" key="5">
    <source>
        <dbReference type="Proteomes" id="UP001429984"/>
    </source>
</evidence>
<dbReference type="EMBL" id="JADLZT010000003">
    <property type="protein sequence ID" value="MBF6023407.1"/>
    <property type="molecule type" value="Genomic_DNA"/>
</dbReference>
<feature type="domain" description="Alpha/beta hydrolase fold-3" evidence="3">
    <location>
        <begin position="78"/>
        <end position="279"/>
    </location>
</feature>
<protein>
    <submittedName>
        <fullName evidence="4">Alpha/beta hydrolase</fullName>
    </submittedName>
</protein>
<dbReference type="InterPro" id="IPR013094">
    <property type="entry name" value="AB_hydrolase_3"/>
</dbReference>
<gene>
    <name evidence="4" type="ORF">IU514_05105</name>
</gene>
<name>A0ABS0B6U4_9GAMM</name>
<dbReference type="Gene3D" id="3.40.50.1820">
    <property type="entry name" value="alpha/beta hydrolase"/>
    <property type="match status" value="1"/>
</dbReference>
<evidence type="ECO:0000313" key="4">
    <source>
        <dbReference type="EMBL" id="MBF6023407.1"/>
    </source>
</evidence>
<proteinExistence type="inferred from homology"/>
<evidence type="ECO:0000259" key="3">
    <source>
        <dbReference type="Pfam" id="PF07859"/>
    </source>
</evidence>
<dbReference type="PANTHER" id="PTHR48081:SF30">
    <property type="entry name" value="ACETYL-HYDROLASE LIPR-RELATED"/>
    <property type="match status" value="1"/>
</dbReference>
<organism evidence="4 5">
    <name type="scientific">Lysobacter niastensis</name>
    <dbReference type="NCBI Taxonomy" id="380629"/>
    <lineage>
        <taxon>Bacteria</taxon>
        <taxon>Pseudomonadati</taxon>
        <taxon>Pseudomonadota</taxon>
        <taxon>Gammaproteobacteria</taxon>
        <taxon>Lysobacterales</taxon>
        <taxon>Lysobacteraceae</taxon>
        <taxon>Lysobacter</taxon>
    </lineage>
</organism>
<evidence type="ECO:0000256" key="1">
    <source>
        <dbReference type="ARBA" id="ARBA00010515"/>
    </source>
</evidence>
<dbReference type="PANTHER" id="PTHR48081">
    <property type="entry name" value="AB HYDROLASE SUPERFAMILY PROTEIN C4A8.06C"/>
    <property type="match status" value="1"/>
</dbReference>
<dbReference type="InterPro" id="IPR050300">
    <property type="entry name" value="GDXG_lipolytic_enzyme"/>
</dbReference>
<keyword evidence="2 4" id="KW-0378">Hydrolase</keyword>
<dbReference type="InterPro" id="IPR002168">
    <property type="entry name" value="Lipase_GDXG_HIS_AS"/>
</dbReference>
<dbReference type="Proteomes" id="UP001429984">
    <property type="component" value="Unassembled WGS sequence"/>
</dbReference>
<sequence length="310" mass="32813">MEFSTVVQERIDAWNEASLAFGPLLRGESRAWTEARQNYVGVLAEHPTPEGVSIEEIDMGGIPATVVSPETIVGDRVLLYLHGGGYIAGSPAGYHGLAGHFAKLLNARVYMPDYRLAPEHPFPAAIEDSLAAYAWLLDQGHSPGSIVFSGDSAGGAMVVSVMVAAKRAGLPLPAAGAALSPWANLEHSGASMATRDGVDPTVSLAGLNLMARAFLDGVPKSDPDASPVFADVRGLPPILVHIGEREVMLSDAMRLAEHLAENRVRVSLEVWPGMFHVWHLFAAVLPEGMQALTGAAAFLDAAMSRHVATK</sequence>